<proteinExistence type="predicted"/>
<feature type="domain" description="N-acetyltransferase" evidence="1">
    <location>
        <begin position="2"/>
        <end position="154"/>
    </location>
</feature>
<dbReference type="SUPFAM" id="SSF55729">
    <property type="entry name" value="Acyl-CoA N-acyltransferases (Nat)"/>
    <property type="match status" value="1"/>
</dbReference>
<reference evidence="2 3" key="1">
    <citation type="submission" date="2022-03" db="EMBL/GenBank/DDBJ databases">
        <title>Complete genome sequence of Enterococcus innesii DB-1.</title>
        <authorList>
            <person name="Fukuda D."/>
            <person name="Nolasco-Hipolito C."/>
        </authorList>
    </citation>
    <scope>NUCLEOTIDE SEQUENCE [LARGE SCALE GENOMIC DNA]</scope>
    <source>
        <strain evidence="2 3">DB-1</strain>
    </source>
</reference>
<keyword evidence="3" id="KW-1185">Reference proteome</keyword>
<dbReference type="CDD" id="cd04301">
    <property type="entry name" value="NAT_SF"/>
    <property type="match status" value="1"/>
</dbReference>
<dbReference type="Pfam" id="PF00583">
    <property type="entry name" value="Acetyltransf_1"/>
    <property type="match status" value="1"/>
</dbReference>
<evidence type="ECO:0000313" key="2">
    <source>
        <dbReference type="EMBL" id="BDG68133.1"/>
    </source>
</evidence>
<dbReference type="GeneID" id="83457697"/>
<evidence type="ECO:0000259" key="1">
    <source>
        <dbReference type="PROSITE" id="PS51186"/>
    </source>
</evidence>
<protein>
    <submittedName>
        <fullName evidence="2">GNAT family acetyltransferase</fullName>
    </submittedName>
</protein>
<dbReference type="Gene3D" id="3.40.630.30">
    <property type="match status" value="1"/>
</dbReference>
<name>A0ABM7XST2_9ENTE</name>
<dbReference type="InterPro" id="IPR000182">
    <property type="entry name" value="GNAT_dom"/>
</dbReference>
<gene>
    <name evidence="2" type="ORF">ENLAB_16970</name>
</gene>
<dbReference type="EMBL" id="AP025635">
    <property type="protein sequence ID" value="BDG68133.1"/>
    <property type="molecule type" value="Genomic_DNA"/>
</dbReference>
<accession>A0ABM7XST2</accession>
<dbReference type="PROSITE" id="PS51186">
    <property type="entry name" value="GNAT"/>
    <property type="match status" value="1"/>
</dbReference>
<dbReference type="InterPro" id="IPR016181">
    <property type="entry name" value="Acyl_CoA_acyltransferase"/>
</dbReference>
<sequence length="154" mass="18502">MVFIERITTEDILKVHEIQKLGFEKLYRKYGDKESPYNETSEDFLRKFNRPNNYMFLVKNYKESIGYIRVVTTDQRDQARIAPIVILPEYENLGLGKKVMQLVEMEFNTVKEWHLETILQESRLIHFYTQMGYKQENITPIQNGMDEVSFIKFF</sequence>
<dbReference type="Proteomes" id="UP000831692">
    <property type="component" value="Chromosome"/>
</dbReference>
<dbReference type="RefSeq" id="WP_195266349.1">
    <property type="nucleotide sequence ID" value="NZ_AP025635.1"/>
</dbReference>
<evidence type="ECO:0000313" key="3">
    <source>
        <dbReference type="Proteomes" id="UP000831692"/>
    </source>
</evidence>
<organism evidence="2 3">
    <name type="scientific">Enterococcus innesii</name>
    <dbReference type="NCBI Taxonomy" id="2839759"/>
    <lineage>
        <taxon>Bacteria</taxon>
        <taxon>Bacillati</taxon>
        <taxon>Bacillota</taxon>
        <taxon>Bacilli</taxon>
        <taxon>Lactobacillales</taxon>
        <taxon>Enterococcaceae</taxon>
        <taxon>Enterococcus</taxon>
    </lineage>
</organism>